<dbReference type="PANTHER" id="PTHR46101">
    <property type="match status" value="1"/>
</dbReference>
<dbReference type="Gene3D" id="3.90.1150.10">
    <property type="entry name" value="Aspartate Aminotransferase, domain 1"/>
    <property type="match status" value="1"/>
</dbReference>
<dbReference type="InterPro" id="IPR015421">
    <property type="entry name" value="PyrdxlP-dep_Trfase_major"/>
</dbReference>
<sequence>MTGSTVGVGTGKIESVPEGFTESGREPDNEVINTERPGEFVLGRNFHDATLIHAITEPDANENTGEREAAMDTILAKYETFLLDRKKHLLGTKAELLLYPLNLDLDHGAALAWLRRFHLNNAGDPFIESNCGVHSRQFEVAVLDWREVYPDGVLYASQDSYYSVFKAARMYRMDCVNVDTLNFGAIDCANLKAKLLLNKDKPTIINVNIVCGILYPHDDLDQVIETLKEAGFSEDRFYIHCDGALFGLMMQFVEHAPKISFKKPIGSVGDSGHKFIGCPTSCGVQITRLDHINAMSRNVEYIASRDATITGSRTGHAPIFLWYTLNSKGYGGHQKEVQTCLKNAHYLKNRLRSEGISVMLNDLSTTVIFERPKDEEFVPHLQLACQGNIAHVVVMRSVTIKILDEFLNDLIMKRSIWLQDGKVQPTCVAVDIGNENCACPQHKASSSNT</sequence>
<dbReference type="SUPFAM" id="SSF53383">
    <property type="entry name" value="PLP-dependent transferases"/>
    <property type="match status" value="1"/>
</dbReference>
<evidence type="ECO:0000313" key="10">
    <source>
        <dbReference type="Proteomes" id="UP001202328"/>
    </source>
</evidence>
<comment type="caution">
    <text evidence="9">The sequence shown here is derived from an EMBL/GenBank/DDBJ whole genome shotgun (WGS) entry which is preliminary data.</text>
</comment>
<keyword evidence="3" id="KW-0210">Decarboxylase</keyword>
<protein>
    <recommendedName>
        <fullName evidence="11">Serine decarboxylase</fullName>
    </recommendedName>
</protein>
<evidence type="ECO:0000256" key="8">
    <source>
        <dbReference type="SAM" id="MobiDB-lite"/>
    </source>
</evidence>
<dbReference type="PANTHER" id="PTHR46101:SF2">
    <property type="entry name" value="SERINE DECARBOXYLASE"/>
    <property type="match status" value="1"/>
</dbReference>
<evidence type="ECO:0000256" key="2">
    <source>
        <dbReference type="ARBA" id="ARBA00009533"/>
    </source>
</evidence>
<feature type="compositionally biased region" description="Gly residues" evidence="8">
    <location>
        <begin position="1"/>
        <end position="10"/>
    </location>
</feature>
<evidence type="ECO:0000256" key="6">
    <source>
        <dbReference type="PIRSR" id="PIRSR602129-50"/>
    </source>
</evidence>
<evidence type="ECO:0000256" key="3">
    <source>
        <dbReference type="ARBA" id="ARBA00022793"/>
    </source>
</evidence>
<evidence type="ECO:0000313" key="9">
    <source>
        <dbReference type="EMBL" id="KAI3959299.1"/>
    </source>
</evidence>
<keyword evidence="5 7" id="KW-0456">Lyase</keyword>
<evidence type="ECO:0000256" key="5">
    <source>
        <dbReference type="ARBA" id="ARBA00023239"/>
    </source>
</evidence>
<evidence type="ECO:0000256" key="1">
    <source>
        <dbReference type="ARBA" id="ARBA00001933"/>
    </source>
</evidence>
<evidence type="ECO:0000256" key="4">
    <source>
        <dbReference type="ARBA" id="ARBA00022898"/>
    </source>
</evidence>
<dbReference type="AlphaFoldDB" id="A0AAD4TG15"/>
<gene>
    <name evidence="9" type="ORF">MKW98_018889</name>
</gene>
<accession>A0AAD4TG15</accession>
<dbReference type="Pfam" id="PF00282">
    <property type="entry name" value="Pyridoxal_deC"/>
    <property type="match status" value="1"/>
</dbReference>
<dbReference type="EMBL" id="JAJJMB010001069">
    <property type="protein sequence ID" value="KAI3959299.1"/>
    <property type="molecule type" value="Genomic_DNA"/>
</dbReference>
<keyword evidence="10" id="KW-1185">Reference proteome</keyword>
<comment type="cofactor">
    <cofactor evidence="1 6 7">
        <name>pyridoxal 5'-phosphate</name>
        <dbReference type="ChEBI" id="CHEBI:597326"/>
    </cofactor>
</comment>
<dbReference type="GO" id="GO:0016831">
    <property type="term" value="F:carboxy-lyase activity"/>
    <property type="evidence" value="ECO:0007669"/>
    <property type="project" value="UniProtKB-KW"/>
</dbReference>
<evidence type="ECO:0000256" key="7">
    <source>
        <dbReference type="RuleBase" id="RU000382"/>
    </source>
</evidence>
<dbReference type="Gene3D" id="3.40.640.10">
    <property type="entry name" value="Type I PLP-dependent aspartate aminotransferase-like (Major domain)"/>
    <property type="match status" value="1"/>
</dbReference>
<dbReference type="InterPro" id="IPR015424">
    <property type="entry name" value="PyrdxlP-dep_Trfase"/>
</dbReference>
<keyword evidence="4 6" id="KW-0663">Pyridoxal phosphate</keyword>
<evidence type="ECO:0008006" key="11">
    <source>
        <dbReference type="Google" id="ProtNLM"/>
    </source>
</evidence>
<name>A0AAD4TG15_9MAGN</name>
<dbReference type="InterPro" id="IPR015422">
    <property type="entry name" value="PyrdxlP-dep_Trfase_small"/>
</dbReference>
<feature type="region of interest" description="Disordered" evidence="8">
    <location>
        <begin position="1"/>
        <end position="32"/>
    </location>
</feature>
<dbReference type="Proteomes" id="UP001202328">
    <property type="component" value="Unassembled WGS sequence"/>
</dbReference>
<dbReference type="InterPro" id="IPR051151">
    <property type="entry name" value="Group_II_Decarboxylase"/>
</dbReference>
<reference evidence="9" key="1">
    <citation type="submission" date="2022-04" db="EMBL/GenBank/DDBJ databases">
        <title>A functionally conserved STORR gene fusion in Papaver species that diverged 16.8 million years ago.</title>
        <authorList>
            <person name="Catania T."/>
        </authorList>
    </citation>
    <scope>NUCLEOTIDE SEQUENCE</scope>
    <source>
        <strain evidence="9">S-188037</strain>
    </source>
</reference>
<dbReference type="GO" id="GO:0030170">
    <property type="term" value="F:pyridoxal phosphate binding"/>
    <property type="evidence" value="ECO:0007669"/>
    <property type="project" value="InterPro"/>
</dbReference>
<comment type="similarity">
    <text evidence="2 7">Belongs to the group II decarboxylase family.</text>
</comment>
<proteinExistence type="inferred from homology"/>
<feature type="modified residue" description="N6-(pyridoxal phosphate)lysine" evidence="6">
    <location>
        <position position="274"/>
    </location>
</feature>
<dbReference type="InterPro" id="IPR002129">
    <property type="entry name" value="PyrdxlP-dep_de-COase"/>
</dbReference>
<organism evidence="9 10">
    <name type="scientific">Papaver atlanticum</name>
    <dbReference type="NCBI Taxonomy" id="357466"/>
    <lineage>
        <taxon>Eukaryota</taxon>
        <taxon>Viridiplantae</taxon>
        <taxon>Streptophyta</taxon>
        <taxon>Embryophyta</taxon>
        <taxon>Tracheophyta</taxon>
        <taxon>Spermatophyta</taxon>
        <taxon>Magnoliopsida</taxon>
        <taxon>Ranunculales</taxon>
        <taxon>Papaveraceae</taxon>
        <taxon>Papaveroideae</taxon>
        <taxon>Papaver</taxon>
    </lineage>
</organism>
<dbReference type="GO" id="GO:0019752">
    <property type="term" value="P:carboxylic acid metabolic process"/>
    <property type="evidence" value="ECO:0007669"/>
    <property type="project" value="InterPro"/>
</dbReference>